<sequence length="41" mass="5180">MELKDQMSYRIIEVLMKKKLFLLHRENNFFEKTLKNRISFF</sequence>
<reference evidence="1 2" key="1">
    <citation type="submission" date="2013-01" db="EMBL/GenBank/DDBJ databases">
        <authorList>
            <person name="Harkins D.M."/>
            <person name="Durkin A.S."/>
            <person name="Brinkac L.M."/>
            <person name="Haft D.H."/>
            <person name="Selengut J.D."/>
            <person name="Sanka R."/>
            <person name="DePew J."/>
            <person name="Purushe J."/>
            <person name="Tulsiani S.M."/>
            <person name="Graham G.C."/>
            <person name="Burns M.-A."/>
            <person name="Dohnt M.F."/>
            <person name="Smythe L.D."/>
            <person name="McKay D.B."/>
            <person name="Craig S.B."/>
            <person name="Vinetz J.M."/>
            <person name="Sutton G.G."/>
            <person name="Nierman W.C."/>
            <person name="Fouts D.E."/>
        </authorList>
    </citation>
    <scope>NUCLEOTIDE SEQUENCE [LARGE SCALE GENOMIC DNA]</scope>
    <source>
        <strain evidence="1 2">LT2116</strain>
    </source>
</reference>
<evidence type="ECO:0000313" key="1">
    <source>
        <dbReference type="EMBL" id="EMF79518.1"/>
    </source>
</evidence>
<gene>
    <name evidence="1" type="ORF">LEP1GSC188_0678</name>
</gene>
<dbReference type="AlphaFoldDB" id="M3EEK6"/>
<comment type="caution">
    <text evidence="1">The sequence shown here is derived from an EMBL/GenBank/DDBJ whole genome shotgun (WGS) entry which is preliminary data.</text>
</comment>
<protein>
    <submittedName>
        <fullName evidence="1">Uncharacterized protein</fullName>
    </submittedName>
</protein>
<proteinExistence type="predicted"/>
<name>M3EEK6_9LEPT</name>
<evidence type="ECO:0000313" key="2">
    <source>
        <dbReference type="Proteomes" id="UP000011770"/>
    </source>
</evidence>
<dbReference type="EMBL" id="AHOR02000081">
    <property type="protein sequence ID" value="EMF79518.1"/>
    <property type="molecule type" value="Genomic_DNA"/>
</dbReference>
<organism evidence="1 2">
    <name type="scientific">Leptospira weilii serovar Topaz str. LT2116</name>
    <dbReference type="NCBI Taxonomy" id="1088540"/>
    <lineage>
        <taxon>Bacteria</taxon>
        <taxon>Pseudomonadati</taxon>
        <taxon>Spirochaetota</taxon>
        <taxon>Spirochaetia</taxon>
        <taxon>Leptospirales</taxon>
        <taxon>Leptospiraceae</taxon>
        <taxon>Leptospira</taxon>
    </lineage>
</organism>
<dbReference type="Proteomes" id="UP000011770">
    <property type="component" value="Unassembled WGS sequence"/>
</dbReference>
<accession>M3EEK6</accession>